<reference evidence="1 2" key="1">
    <citation type="journal article" date="2015" name="BMC Genomics">
        <title>Insights from the genome of Ophiocordyceps polyrhachis-furcata to pathogenicity and host specificity in insect fungi.</title>
        <authorList>
            <person name="Wichadakul D."/>
            <person name="Kobmoo N."/>
            <person name="Ingsriswang S."/>
            <person name="Tangphatsornruang S."/>
            <person name="Chantasingh D."/>
            <person name="Luangsa-ard J.J."/>
            <person name="Eurwilaichitr L."/>
        </authorList>
    </citation>
    <scope>NUCLEOTIDE SEQUENCE [LARGE SCALE GENOMIC DNA]</scope>
    <source>
        <strain evidence="1 2">BCC 54312</strain>
    </source>
</reference>
<dbReference type="EMBL" id="LKCN02000007">
    <property type="protein sequence ID" value="RCI12336.1"/>
    <property type="molecule type" value="Genomic_DNA"/>
</dbReference>
<evidence type="ECO:0008006" key="3">
    <source>
        <dbReference type="Google" id="ProtNLM"/>
    </source>
</evidence>
<keyword evidence="2" id="KW-1185">Reference proteome</keyword>
<dbReference type="OrthoDB" id="5307922at2759"/>
<dbReference type="InterPro" id="IPR011042">
    <property type="entry name" value="6-blade_b-propeller_TolB-like"/>
</dbReference>
<dbReference type="Proteomes" id="UP000253664">
    <property type="component" value="Unassembled WGS sequence"/>
</dbReference>
<dbReference type="PANTHER" id="PTHR11799">
    <property type="entry name" value="PARAOXONASE"/>
    <property type="match status" value="1"/>
</dbReference>
<gene>
    <name evidence="1" type="ORF">L249_1108</name>
</gene>
<evidence type="ECO:0000313" key="2">
    <source>
        <dbReference type="Proteomes" id="UP000253664"/>
    </source>
</evidence>
<comment type="caution">
    <text evidence="1">The sequence shown here is derived from an EMBL/GenBank/DDBJ whole genome shotgun (WGS) entry which is preliminary data.</text>
</comment>
<accession>A0A367LD44</accession>
<name>A0A367LD44_9HYPO</name>
<dbReference type="Gene3D" id="2.120.10.30">
    <property type="entry name" value="TolB, C-terminal domain"/>
    <property type="match status" value="1"/>
</dbReference>
<dbReference type="InterPro" id="IPR051288">
    <property type="entry name" value="Serum_paraoxonase/arylesterase"/>
</dbReference>
<sequence>MTCSRSFYSTPLAVLLITVFASYLYGAVIYRTIVVSGVFRDPGHTAVDVIAIPNTLHCEDLHYHEPSGQIFTACEDDEKTRYSWFPPLANFDDPTVGSRARGSFKVINPKTLESTTLRFENFDGAFVTHGIDVLDDPQSQDGNDVYIFAVNHKVNPEHYVKNNASAPESHSVVEIFHHGIGSNSVRHVRSVWHPLIRTPNDILAVSTSSFFVTNDHQYRKGYMRNVEDTWFGSKWSNTIFVEFAVDGDDTRSAHDDSKGVLASVSLEGFHNNNGLGHGKTSRDILIGSASSGTLHLGAYSVDPAMAVGRISVSQSIQLDSTIDNPSYFADPYANSTFDGSGYVLAGLSKAANLLQNIRNPQGQDSVYVWMVKPLNQGSTNAAGEDSSKWRKRLLFEDDGSRIRTASSAVLVPIDGFTDSGQRRAQLFVSGFLSKSVVTCAVDL</sequence>
<protein>
    <recommendedName>
        <fullName evidence="3">Serum paraoxonase/arylesterase family protein</fullName>
    </recommendedName>
</protein>
<dbReference type="AlphaFoldDB" id="A0A367LD44"/>
<evidence type="ECO:0000313" key="1">
    <source>
        <dbReference type="EMBL" id="RCI12336.1"/>
    </source>
</evidence>
<dbReference type="PANTHER" id="PTHR11799:SF12">
    <property type="entry name" value="PARAOXONASE-RELATED"/>
    <property type="match status" value="1"/>
</dbReference>
<organism evidence="1 2">
    <name type="scientific">Ophiocordyceps polyrhachis-furcata BCC 54312</name>
    <dbReference type="NCBI Taxonomy" id="1330021"/>
    <lineage>
        <taxon>Eukaryota</taxon>
        <taxon>Fungi</taxon>
        <taxon>Dikarya</taxon>
        <taxon>Ascomycota</taxon>
        <taxon>Pezizomycotina</taxon>
        <taxon>Sordariomycetes</taxon>
        <taxon>Hypocreomycetidae</taxon>
        <taxon>Hypocreales</taxon>
        <taxon>Ophiocordycipitaceae</taxon>
        <taxon>Ophiocordyceps</taxon>
    </lineage>
</organism>
<proteinExistence type="predicted"/>